<comment type="caution">
    <text evidence="2">The sequence shown here is derived from an EMBL/GenBank/DDBJ whole genome shotgun (WGS) entry which is preliminary data.</text>
</comment>
<keyword evidence="1" id="KW-1133">Transmembrane helix</keyword>
<name>A0A2D6M0Q9_9ARCH</name>
<dbReference type="AlphaFoldDB" id="A0A2D6M0Q9"/>
<protein>
    <submittedName>
        <fullName evidence="2">Uncharacterized protein</fullName>
    </submittedName>
</protein>
<keyword evidence="1" id="KW-0812">Transmembrane</keyword>
<sequence>MKFHLAIGFLLLFSMLSYAASCNDIDIRLDDVSIEESTTDYFDFTIENESDEDFDITEIDAGDSSSKFTVTVSDYDNTIRDNDEGDLEIKIRAFSVSSNHGSEGFVKVRGRFDDDKYCSFSAIGTEYFDVTVENESNQCSDIEVVASNVTMDEEDVVFEDIRIENNSNKRFYVDDIGIVESSSLLDVDVDDHDSSIPADDEGELTLRLESEEVSSDRTVSVKVKVKGHFQSGSSCSFSATEEDSFTVRIEDGTSGEFVGGGECRDLDIGISNLEVERGDTVTKNFVLENNSHERFYVDFVDVYDRSSEIRSESNGYDKKILAKAVGTIGVKVRAYEDAEIDDYKAYIAVRGHFQGGDSCRLSGNEEDFKVEVVEEEEETEFVVPALPRYSDYCRGLIFSAPATKTIQQGSTISLNIENNTAYRATIRFKGEGLEVEPSLLSIPAGFKKDNYTISVFANNTPTTLNYEIETYNCMTKKSTRIVSTTVQAPVDDEEEEESVEPEEEEQEDVLQAIAGTAFAVLGANSVNAGLLLVAAVALIYAFYVASKQPKTKKQTFLK</sequence>
<accession>A0A2D6M0Q9</accession>
<evidence type="ECO:0000313" key="3">
    <source>
        <dbReference type="Proteomes" id="UP000226592"/>
    </source>
</evidence>
<keyword evidence="1" id="KW-0472">Membrane</keyword>
<proteinExistence type="predicted"/>
<gene>
    <name evidence="2" type="ORF">CL943_01705</name>
</gene>
<evidence type="ECO:0000256" key="1">
    <source>
        <dbReference type="SAM" id="Phobius"/>
    </source>
</evidence>
<evidence type="ECO:0000313" key="2">
    <source>
        <dbReference type="EMBL" id="MAG22008.1"/>
    </source>
</evidence>
<reference evidence="3" key="1">
    <citation type="submission" date="2017-09" db="EMBL/GenBank/DDBJ databases">
        <title>The Reconstruction of 2,631 Draft Metagenome-Assembled Genomes from the Global Oceans.</title>
        <authorList>
            <person name="Tully B.J."/>
            <person name="Graham E.D."/>
            <person name="Heidelberg J.F."/>
        </authorList>
    </citation>
    <scope>NUCLEOTIDE SEQUENCE [LARGE SCALE GENOMIC DNA]</scope>
</reference>
<feature type="transmembrane region" description="Helical" evidence="1">
    <location>
        <begin position="526"/>
        <end position="545"/>
    </location>
</feature>
<organism evidence="2 3">
    <name type="scientific">Candidatus Iainarchaeum sp</name>
    <dbReference type="NCBI Taxonomy" id="3101447"/>
    <lineage>
        <taxon>Archaea</taxon>
        <taxon>Candidatus Iainarchaeota</taxon>
        <taxon>Candidatus Iainarchaeia</taxon>
        <taxon>Candidatus Iainarchaeales</taxon>
        <taxon>Candidatus Iainarchaeaceae</taxon>
        <taxon>Candidatus Iainarchaeum</taxon>
    </lineage>
</organism>
<dbReference type="Proteomes" id="UP000226592">
    <property type="component" value="Unassembled WGS sequence"/>
</dbReference>
<dbReference type="EMBL" id="NZBU01000005">
    <property type="protein sequence ID" value="MAG22008.1"/>
    <property type="molecule type" value="Genomic_DNA"/>
</dbReference>